<accession>A0A0E9SA19</accession>
<sequence length="45" mass="5037">MILPLQVMLLVPPQTQCQGPHVLCQTRNNYSKTTTLLRLLVCPSS</sequence>
<keyword evidence="1" id="KW-0732">Signal</keyword>
<name>A0A0E9SA19_ANGAN</name>
<reference evidence="2" key="1">
    <citation type="submission" date="2014-11" db="EMBL/GenBank/DDBJ databases">
        <authorList>
            <person name="Amaro Gonzalez C."/>
        </authorList>
    </citation>
    <scope>NUCLEOTIDE SEQUENCE</scope>
</reference>
<protein>
    <submittedName>
        <fullName evidence="2">Uncharacterized protein</fullName>
    </submittedName>
</protein>
<organism evidence="2">
    <name type="scientific">Anguilla anguilla</name>
    <name type="common">European freshwater eel</name>
    <name type="synonym">Muraena anguilla</name>
    <dbReference type="NCBI Taxonomy" id="7936"/>
    <lineage>
        <taxon>Eukaryota</taxon>
        <taxon>Metazoa</taxon>
        <taxon>Chordata</taxon>
        <taxon>Craniata</taxon>
        <taxon>Vertebrata</taxon>
        <taxon>Euteleostomi</taxon>
        <taxon>Actinopterygii</taxon>
        <taxon>Neopterygii</taxon>
        <taxon>Teleostei</taxon>
        <taxon>Anguilliformes</taxon>
        <taxon>Anguillidae</taxon>
        <taxon>Anguilla</taxon>
    </lineage>
</organism>
<feature type="chain" id="PRO_5002432795" evidence="1">
    <location>
        <begin position="18"/>
        <end position="45"/>
    </location>
</feature>
<proteinExistence type="predicted"/>
<feature type="signal peptide" evidence="1">
    <location>
        <begin position="1"/>
        <end position="17"/>
    </location>
</feature>
<reference evidence="2" key="2">
    <citation type="journal article" date="2015" name="Fish Shellfish Immunol.">
        <title>Early steps in the European eel (Anguilla anguilla)-Vibrio vulnificus interaction in the gills: Role of the RtxA13 toxin.</title>
        <authorList>
            <person name="Callol A."/>
            <person name="Pajuelo D."/>
            <person name="Ebbesson L."/>
            <person name="Teles M."/>
            <person name="MacKenzie S."/>
            <person name="Amaro C."/>
        </authorList>
    </citation>
    <scope>NUCLEOTIDE SEQUENCE</scope>
</reference>
<evidence type="ECO:0000256" key="1">
    <source>
        <dbReference type="SAM" id="SignalP"/>
    </source>
</evidence>
<dbReference type="EMBL" id="GBXM01070446">
    <property type="protein sequence ID" value="JAH38131.1"/>
    <property type="molecule type" value="Transcribed_RNA"/>
</dbReference>
<dbReference type="AlphaFoldDB" id="A0A0E9SA19"/>
<evidence type="ECO:0000313" key="2">
    <source>
        <dbReference type="EMBL" id="JAH38131.1"/>
    </source>
</evidence>